<evidence type="ECO:0000256" key="1">
    <source>
        <dbReference type="SAM" id="MobiDB-lite"/>
    </source>
</evidence>
<organism evidence="2 3">
    <name type="scientific">Rhodotorula diobovata</name>
    <dbReference type="NCBI Taxonomy" id="5288"/>
    <lineage>
        <taxon>Eukaryota</taxon>
        <taxon>Fungi</taxon>
        <taxon>Dikarya</taxon>
        <taxon>Basidiomycota</taxon>
        <taxon>Pucciniomycotina</taxon>
        <taxon>Microbotryomycetes</taxon>
        <taxon>Sporidiobolales</taxon>
        <taxon>Sporidiobolaceae</taxon>
        <taxon>Rhodotorula</taxon>
    </lineage>
</organism>
<evidence type="ECO:0000313" key="2">
    <source>
        <dbReference type="EMBL" id="TNY24319.1"/>
    </source>
</evidence>
<comment type="caution">
    <text evidence="2">The sequence shown here is derived from an EMBL/GenBank/DDBJ whole genome shotgun (WGS) entry which is preliminary data.</text>
</comment>
<dbReference type="OrthoDB" id="2533531at2759"/>
<keyword evidence="3" id="KW-1185">Reference proteome</keyword>
<proteinExistence type="predicted"/>
<keyword evidence="2" id="KW-0547">Nucleotide-binding</keyword>
<name>A0A5C5G6W7_9BASI</name>
<protein>
    <submittedName>
        <fullName evidence="2">ABC transporter ATP-binding protein</fullName>
    </submittedName>
</protein>
<gene>
    <name evidence="2" type="ORF">DMC30DRAFT_163293</name>
</gene>
<sequence>MNGSRGRGRDDDDDDTGPEYDQGKRINLEQELGPQHYDIYALPSFIAPDATLASQSTHHQSCSLIVVNRSAGLATGLGIRLGLTFAPADPSRSEPAYLVPFSDPGFFLPREQGYDLDRAVHLGWVEEERLADLQRIVLHECAPLRVDNPPRGGEVLEWLLEVGRRLEYEGILSNPELLLGDLLRPPR</sequence>
<dbReference type="Proteomes" id="UP000311382">
    <property type="component" value="Unassembled WGS sequence"/>
</dbReference>
<evidence type="ECO:0000313" key="3">
    <source>
        <dbReference type="Proteomes" id="UP000311382"/>
    </source>
</evidence>
<dbReference type="GO" id="GO:0005524">
    <property type="term" value="F:ATP binding"/>
    <property type="evidence" value="ECO:0007669"/>
    <property type="project" value="UniProtKB-KW"/>
</dbReference>
<feature type="region of interest" description="Disordered" evidence="1">
    <location>
        <begin position="1"/>
        <end position="28"/>
    </location>
</feature>
<keyword evidence="2" id="KW-0067">ATP-binding</keyword>
<dbReference type="EMBL" id="SOZI01000003">
    <property type="protein sequence ID" value="TNY24319.1"/>
    <property type="molecule type" value="Genomic_DNA"/>
</dbReference>
<accession>A0A5C5G6W7</accession>
<reference evidence="2 3" key="1">
    <citation type="submission" date="2019-03" db="EMBL/GenBank/DDBJ databases">
        <title>Rhodosporidium diobovatum UCD-FST 08-225 genome sequencing, assembly, and annotation.</title>
        <authorList>
            <person name="Fakankun I.U."/>
            <person name="Fristensky B."/>
            <person name="Levin D.B."/>
        </authorList>
    </citation>
    <scope>NUCLEOTIDE SEQUENCE [LARGE SCALE GENOMIC DNA]</scope>
    <source>
        <strain evidence="2 3">UCD-FST 08-225</strain>
    </source>
</reference>
<dbReference type="AlphaFoldDB" id="A0A5C5G6W7"/>